<gene>
    <name evidence="11" type="primary">flgK</name>
    <name evidence="10" type="ORF">C8E03_105132</name>
    <name evidence="11" type="ORF">CG710_013740</name>
</gene>
<name>A0A255IFV1_9FIRM</name>
<dbReference type="PROSITE" id="PS00588">
    <property type="entry name" value="FLAGELLA_BB_ROD"/>
    <property type="match status" value="1"/>
</dbReference>
<sequence length="680" mass="73275">MPSTFLGLTIATSGLYTYQTAINVTGNNIANVETTGYTRQNAVQSASEALRAYTTYGQIGTGVQTTSIEQLRDSYYDAKYWSTNTAVGEYETKDYYMEQIEYILNESTTTSGYLTAFNTFFNSLNTAAGDSLDTSSLTQFVNDAQSFADYFNALSTSFEKVQEDSNEEIKTYTDKINSIAQQIYQLNAQINTSLLAGGNANELKDQRALLVDELSEIVPVEVTEVSIKNSEGEDSAATNYTVTIVGQKLVDSSSYNQLECVARTEKVNQSDVDGLYDVQWTNGNKFSAASSNVSGKLRALIEVRDGNNSNNFSGSITNVTSVDANNTLVTISSTTYDNLNQMNLNAAGTITLGNKQYTYDSYTAAYNSTTDKYEYTFNITSDNSAVTASLVGTNAKIGSSVDYCGVPYYMSQINEFARTFAESVNNILVTGFNSSGDIGGILFTGTSVTGAEYDFAVSGAVTEITESSGTSTVKVAADSGETATPAQSGSIYINGVEYDYDSYTYDSATNIYSYQISGSLSTSLVGKNADTYSLTKTNSTDSYNQLTAGNLKVSSKLLSDPNLLGTTTNTSLTSSADVLNSLYSIQSDTSQLSFRGGTASQFLVCLVSDSSVDAEKASTFSTKFSTLLKTITNQRLSVSGVDNDEEAVNLVKFQNAYDLSCKLVSVLQEMYDKLINETGV</sequence>
<dbReference type="AlphaFoldDB" id="A0A255IFV1"/>
<evidence type="ECO:0000313" key="11">
    <source>
        <dbReference type="EMBL" id="RDY30621.1"/>
    </source>
</evidence>
<evidence type="ECO:0000259" key="7">
    <source>
        <dbReference type="Pfam" id="PF00460"/>
    </source>
</evidence>
<protein>
    <recommendedName>
        <fullName evidence="4">Flagellar hook-associated protein 1</fullName>
    </recommendedName>
</protein>
<keyword evidence="11" id="KW-0966">Cell projection</keyword>
<evidence type="ECO:0000259" key="8">
    <source>
        <dbReference type="Pfam" id="PF06429"/>
    </source>
</evidence>
<dbReference type="Proteomes" id="UP000247523">
    <property type="component" value="Unassembled WGS sequence"/>
</dbReference>
<dbReference type="PANTHER" id="PTHR30033:SF1">
    <property type="entry name" value="FLAGELLAR HOOK-ASSOCIATED PROTEIN 1"/>
    <property type="match status" value="1"/>
</dbReference>
<comment type="caution">
    <text evidence="11">The sequence shown here is derived from an EMBL/GenBank/DDBJ whole genome shotgun (WGS) entry which is preliminary data.</text>
</comment>
<feature type="domain" description="Flagellar basal body rod protein N-terminal" evidence="7">
    <location>
        <begin position="9"/>
        <end position="38"/>
    </location>
</feature>
<dbReference type="Pfam" id="PF22638">
    <property type="entry name" value="FlgK_D1"/>
    <property type="match status" value="1"/>
</dbReference>
<dbReference type="Proteomes" id="UP000216411">
    <property type="component" value="Unassembled WGS sequence"/>
</dbReference>
<dbReference type="NCBIfam" id="TIGR02492">
    <property type="entry name" value="flgK_ends"/>
    <property type="match status" value="1"/>
</dbReference>
<evidence type="ECO:0000256" key="4">
    <source>
        <dbReference type="ARBA" id="ARBA00016244"/>
    </source>
</evidence>
<reference evidence="11 12" key="1">
    <citation type="journal article" date="2017" name="Genome Announc.">
        <title>Draft Genome Sequence of a Sporulating and Motile Strain of Lachnotalea glycerini Isolated from Water in Quebec City, Canada.</title>
        <authorList>
            <person name="Maheux A.F."/>
            <person name="Boudreau D.K."/>
            <person name="Berube E."/>
            <person name="Boissinot M."/>
            <person name="Raymond F."/>
            <person name="Brodeur S."/>
            <person name="Corbeil J."/>
            <person name="Isabel S."/>
            <person name="Omar R.F."/>
            <person name="Bergeron M.G."/>
        </authorList>
    </citation>
    <scope>NUCLEOTIDE SEQUENCE [LARGE SCALE GENOMIC DNA]</scope>
    <source>
        <strain evidence="11 12">CCRI-19302</strain>
    </source>
</reference>
<dbReference type="EMBL" id="NOKA02000032">
    <property type="protein sequence ID" value="RDY30621.1"/>
    <property type="molecule type" value="Genomic_DNA"/>
</dbReference>
<keyword evidence="12" id="KW-1185">Reference proteome</keyword>
<evidence type="ECO:0000256" key="1">
    <source>
        <dbReference type="ARBA" id="ARBA00004365"/>
    </source>
</evidence>
<dbReference type="Pfam" id="PF06429">
    <property type="entry name" value="Flg_bbr_C"/>
    <property type="match status" value="1"/>
</dbReference>
<evidence type="ECO:0000256" key="6">
    <source>
        <dbReference type="ARBA" id="ARBA00023143"/>
    </source>
</evidence>
<evidence type="ECO:0000259" key="9">
    <source>
        <dbReference type="Pfam" id="PF22638"/>
    </source>
</evidence>
<comment type="similarity">
    <text evidence="3">Belongs to the flagella basal body rod proteins family.</text>
</comment>
<dbReference type="InterPro" id="IPR019776">
    <property type="entry name" value="Flagellar_basal_body_rod_CS"/>
</dbReference>
<keyword evidence="11" id="KW-0969">Cilium</keyword>
<organism evidence="11 12">
    <name type="scientific">Lachnotalea glycerini</name>
    <dbReference type="NCBI Taxonomy" id="1763509"/>
    <lineage>
        <taxon>Bacteria</taxon>
        <taxon>Bacillati</taxon>
        <taxon>Bacillota</taxon>
        <taxon>Clostridia</taxon>
        <taxon>Lachnospirales</taxon>
        <taxon>Lachnospiraceae</taxon>
        <taxon>Lachnotalea</taxon>
    </lineage>
</organism>
<comment type="subcellular location">
    <subcellularLocation>
        <location evidence="1">Bacterial flagellum</location>
    </subcellularLocation>
    <subcellularLocation>
        <location evidence="2">Secreted</location>
    </subcellularLocation>
</comment>
<feature type="domain" description="Flagellar hook-associated protein FlgK helical" evidence="9">
    <location>
        <begin position="97"/>
        <end position="341"/>
    </location>
</feature>
<evidence type="ECO:0000313" key="13">
    <source>
        <dbReference type="Proteomes" id="UP000247523"/>
    </source>
</evidence>
<dbReference type="Pfam" id="PF00460">
    <property type="entry name" value="Flg_bb_rod"/>
    <property type="match status" value="1"/>
</dbReference>
<dbReference type="InterPro" id="IPR053927">
    <property type="entry name" value="FlgK_helical"/>
</dbReference>
<evidence type="ECO:0000256" key="3">
    <source>
        <dbReference type="ARBA" id="ARBA00009677"/>
    </source>
</evidence>
<dbReference type="GO" id="GO:0005576">
    <property type="term" value="C:extracellular region"/>
    <property type="evidence" value="ECO:0007669"/>
    <property type="project" value="UniProtKB-SubCell"/>
</dbReference>
<reference evidence="11" key="3">
    <citation type="submission" date="2018-07" db="EMBL/GenBank/DDBJ databases">
        <authorList>
            <person name="Quirk P.G."/>
            <person name="Krulwich T.A."/>
        </authorList>
    </citation>
    <scope>NUCLEOTIDE SEQUENCE</scope>
    <source>
        <strain evidence="11">CCRI-19302</strain>
    </source>
</reference>
<dbReference type="InterPro" id="IPR001444">
    <property type="entry name" value="Flag_bb_rod_N"/>
</dbReference>
<keyword evidence="5" id="KW-0964">Secreted</keyword>
<keyword evidence="6" id="KW-0975">Bacterial flagellum</keyword>
<dbReference type="InterPro" id="IPR002371">
    <property type="entry name" value="FlgK"/>
</dbReference>
<dbReference type="GO" id="GO:0044780">
    <property type="term" value="P:bacterial-type flagellum assembly"/>
    <property type="evidence" value="ECO:0007669"/>
    <property type="project" value="InterPro"/>
</dbReference>
<dbReference type="OrthoDB" id="9802553at2"/>
<feature type="domain" description="Flagellar basal-body/hook protein C-terminal" evidence="8">
    <location>
        <begin position="634"/>
        <end position="676"/>
    </location>
</feature>
<reference evidence="10 13" key="2">
    <citation type="submission" date="2018-05" db="EMBL/GenBank/DDBJ databases">
        <title>Genomic Encyclopedia of Type Strains, Phase IV (KMG-IV): sequencing the most valuable type-strain genomes for metagenomic binning, comparative biology and taxonomic classification.</title>
        <authorList>
            <person name="Goeker M."/>
        </authorList>
    </citation>
    <scope>NUCLEOTIDE SEQUENCE [LARGE SCALE GENOMIC DNA]</scope>
    <source>
        <strain evidence="10 13">DSM 28816</strain>
    </source>
</reference>
<dbReference type="GO" id="GO:0009424">
    <property type="term" value="C:bacterial-type flagellum hook"/>
    <property type="evidence" value="ECO:0007669"/>
    <property type="project" value="InterPro"/>
</dbReference>
<dbReference type="GO" id="GO:0005198">
    <property type="term" value="F:structural molecule activity"/>
    <property type="evidence" value="ECO:0007669"/>
    <property type="project" value="InterPro"/>
</dbReference>
<dbReference type="RefSeq" id="WP_094377583.1">
    <property type="nucleotide sequence ID" value="NZ_NOKA02000032.1"/>
</dbReference>
<evidence type="ECO:0000256" key="2">
    <source>
        <dbReference type="ARBA" id="ARBA00004613"/>
    </source>
</evidence>
<accession>A0A255IFV1</accession>
<evidence type="ECO:0000256" key="5">
    <source>
        <dbReference type="ARBA" id="ARBA00022525"/>
    </source>
</evidence>
<evidence type="ECO:0000313" key="10">
    <source>
        <dbReference type="EMBL" id="PXV90224.1"/>
    </source>
</evidence>
<dbReference type="InterPro" id="IPR010930">
    <property type="entry name" value="Flg_bb/hook_C_dom"/>
</dbReference>
<proteinExistence type="inferred from homology"/>
<keyword evidence="11" id="KW-0282">Flagellum</keyword>
<dbReference type="PANTHER" id="PTHR30033">
    <property type="entry name" value="FLAGELLAR HOOK-ASSOCIATED PROTEIN 1"/>
    <property type="match status" value="1"/>
</dbReference>
<dbReference type="PRINTS" id="PR01005">
    <property type="entry name" value="FLGHOOKAP1"/>
</dbReference>
<evidence type="ECO:0000313" key="12">
    <source>
        <dbReference type="Proteomes" id="UP000216411"/>
    </source>
</evidence>
<dbReference type="EMBL" id="QICS01000005">
    <property type="protein sequence ID" value="PXV90224.1"/>
    <property type="molecule type" value="Genomic_DNA"/>
</dbReference>
<dbReference type="SUPFAM" id="SSF64518">
    <property type="entry name" value="Phase 1 flagellin"/>
    <property type="match status" value="1"/>
</dbReference>